<proteinExistence type="predicted"/>
<protein>
    <submittedName>
        <fullName evidence="2">CRISPR-associated endoribonuclease Cas6</fullName>
    </submittedName>
</protein>
<dbReference type="AlphaFoldDB" id="A0A9D2QJQ9"/>
<name>A0A9D2QJQ9_9FIRM</name>
<reference evidence="2" key="1">
    <citation type="journal article" date="2021" name="PeerJ">
        <title>Extensive microbial diversity within the chicken gut microbiome revealed by metagenomics and culture.</title>
        <authorList>
            <person name="Gilroy R."/>
            <person name="Ravi A."/>
            <person name="Getino M."/>
            <person name="Pursley I."/>
            <person name="Horton D.L."/>
            <person name="Alikhan N.F."/>
            <person name="Baker D."/>
            <person name="Gharbi K."/>
            <person name="Hall N."/>
            <person name="Watson M."/>
            <person name="Adriaenssens E.M."/>
            <person name="Foster-Nyarko E."/>
            <person name="Jarju S."/>
            <person name="Secka A."/>
            <person name="Antonio M."/>
            <person name="Oren A."/>
            <person name="Chaudhuri R.R."/>
            <person name="La Ragione R."/>
            <person name="Hildebrand F."/>
            <person name="Pallen M.J."/>
        </authorList>
    </citation>
    <scope>NUCLEOTIDE SEQUENCE</scope>
    <source>
        <strain evidence="2">ChiBcec1-1630</strain>
    </source>
</reference>
<organism evidence="2 3">
    <name type="scientific">Candidatus Eisenbergiella intestinigallinarum</name>
    <dbReference type="NCBI Taxonomy" id="2838549"/>
    <lineage>
        <taxon>Bacteria</taxon>
        <taxon>Bacillati</taxon>
        <taxon>Bacillota</taxon>
        <taxon>Clostridia</taxon>
        <taxon>Lachnospirales</taxon>
        <taxon>Lachnospiraceae</taxon>
        <taxon>Eisenbergiella</taxon>
    </lineage>
</organism>
<dbReference type="Gene3D" id="3.30.70.1900">
    <property type="match status" value="1"/>
</dbReference>
<evidence type="ECO:0000313" key="2">
    <source>
        <dbReference type="EMBL" id="HJC88473.1"/>
    </source>
</evidence>
<comment type="caution">
    <text evidence="2">The sequence shown here is derived from an EMBL/GenBank/DDBJ whole genome shotgun (WGS) entry which is preliminary data.</text>
</comment>
<gene>
    <name evidence="2" type="ORF">H9926_10715</name>
</gene>
<dbReference type="EMBL" id="DWVS01000276">
    <property type="protein sequence ID" value="HJC88473.1"/>
    <property type="molecule type" value="Genomic_DNA"/>
</dbReference>
<evidence type="ECO:0000259" key="1">
    <source>
        <dbReference type="Pfam" id="PF01881"/>
    </source>
</evidence>
<feature type="domain" description="CRISPR associated protein Cas6 C-terminal" evidence="1">
    <location>
        <begin position="117"/>
        <end position="226"/>
    </location>
</feature>
<dbReference type="InterPro" id="IPR049435">
    <property type="entry name" value="Cas_Cas6_C"/>
</dbReference>
<accession>A0A9D2QJQ9</accession>
<reference evidence="2" key="2">
    <citation type="submission" date="2021-04" db="EMBL/GenBank/DDBJ databases">
        <authorList>
            <person name="Gilroy R."/>
        </authorList>
    </citation>
    <scope>NUCLEOTIDE SEQUENCE</scope>
    <source>
        <strain evidence="2">ChiBcec1-1630</strain>
    </source>
</reference>
<evidence type="ECO:0000313" key="3">
    <source>
        <dbReference type="Proteomes" id="UP000823922"/>
    </source>
</evidence>
<sequence length="231" mass="27037">MLVFELPLQICFLIPMPSENVSERIARLLDAALQRTESFWKEMSWRYPFRPYTFDQPYPLEAEHIYCVGKIYTVRIRTISQELAEFFSSVLPFCGSDCLQILGGELRLIPRCFLERVHTLTPVVVKTRHGYWRNQMQVDEYEERLKTNLIRKYNFFHQANLSDNFSLFRNIEFINRKPVRVLQNDIALLGDKVNLTAACNDMAQELLYMALGTGVGENNARGCGFLGYRFR</sequence>
<dbReference type="Pfam" id="PF01881">
    <property type="entry name" value="Cas_Cas6_C"/>
    <property type="match status" value="1"/>
</dbReference>
<dbReference type="Proteomes" id="UP000823922">
    <property type="component" value="Unassembled WGS sequence"/>
</dbReference>